<evidence type="ECO:0000256" key="4">
    <source>
        <dbReference type="PROSITE-ProRule" id="PRU00091"/>
    </source>
</evidence>
<keyword evidence="8" id="KW-1185">Reference proteome</keyword>
<feature type="domain" description="FYVE-type" evidence="6">
    <location>
        <begin position="185"/>
        <end position="240"/>
    </location>
</feature>
<organism evidence="7 8">
    <name type="scientific">Plectosphaerella cucumerina</name>
    <dbReference type="NCBI Taxonomy" id="40658"/>
    <lineage>
        <taxon>Eukaryota</taxon>
        <taxon>Fungi</taxon>
        <taxon>Dikarya</taxon>
        <taxon>Ascomycota</taxon>
        <taxon>Pezizomycotina</taxon>
        <taxon>Sordariomycetes</taxon>
        <taxon>Hypocreomycetidae</taxon>
        <taxon>Glomerellales</taxon>
        <taxon>Plectosphaerellaceae</taxon>
        <taxon>Plectosphaerella</taxon>
    </lineage>
</organism>
<dbReference type="CDD" id="cd15760">
    <property type="entry name" value="FYVE_scVPS27p_like"/>
    <property type="match status" value="1"/>
</dbReference>
<dbReference type="InterPro" id="IPR011011">
    <property type="entry name" value="Znf_FYVE_PHD"/>
</dbReference>
<feature type="compositionally biased region" description="Low complexity" evidence="5">
    <location>
        <begin position="49"/>
        <end position="72"/>
    </location>
</feature>
<name>A0A8K0TCM5_9PEZI</name>
<evidence type="ECO:0000256" key="2">
    <source>
        <dbReference type="ARBA" id="ARBA00022771"/>
    </source>
</evidence>
<dbReference type="GO" id="GO:0008270">
    <property type="term" value="F:zinc ion binding"/>
    <property type="evidence" value="ECO:0007669"/>
    <property type="project" value="UniProtKB-KW"/>
</dbReference>
<dbReference type="InterPro" id="IPR013083">
    <property type="entry name" value="Znf_RING/FYVE/PHD"/>
</dbReference>
<proteinExistence type="predicted"/>
<keyword evidence="3" id="KW-0862">Zinc</keyword>
<evidence type="ECO:0000313" key="8">
    <source>
        <dbReference type="Proteomes" id="UP000813385"/>
    </source>
</evidence>
<dbReference type="PANTHER" id="PTHR23164">
    <property type="entry name" value="EARLY ENDOSOME ANTIGEN 1"/>
    <property type="match status" value="1"/>
</dbReference>
<dbReference type="Gene3D" id="3.30.40.10">
    <property type="entry name" value="Zinc/RING finger domain, C3HC4 (zinc finger)"/>
    <property type="match status" value="1"/>
</dbReference>
<evidence type="ECO:0000256" key="3">
    <source>
        <dbReference type="ARBA" id="ARBA00022833"/>
    </source>
</evidence>
<dbReference type="InterPro" id="IPR017455">
    <property type="entry name" value="Znf_FYVE-rel"/>
</dbReference>
<dbReference type="SUPFAM" id="SSF57903">
    <property type="entry name" value="FYVE/PHD zinc finger"/>
    <property type="match status" value="1"/>
</dbReference>
<feature type="compositionally biased region" description="Polar residues" evidence="5">
    <location>
        <begin position="35"/>
        <end position="48"/>
    </location>
</feature>
<accession>A0A8K0TCM5</accession>
<evidence type="ECO:0000256" key="5">
    <source>
        <dbReference type="SAM" id="MobiDB-lite"/>
    </source>
</evidence>
<reference evidence="7" key="1">
    <citation type="journal article" date="2021" name="Nat. Commun.">
        <title>Genetic determinants of endophytism in the Arabidopsis root mycobiome.</title>
        <authorList>
            <person name="Mesny F."/>
            <person name="Miyauchi S."/>
            <person name="Thiergart T."/>
            <person name="Pickel B."/>
            <person name="Atanasova L."/>
            <person name="Karlsson M."/>
            <person name="Huettel B."/>
            <person name="Barry K.W."/>
            <person name="Haridas S."/>
            <person name="Chen C."/>
            <person name="Bauer D."/>
            <person name="Andreopoulos W."/>
            <person name="Pangilinan J."/>
            <person name="LaButti K."/>
            <person name="Riley R."/>
            <person name="Lipzen A."/>
            <person name="Clum A."/>
            <person name="Drula E."/>
            <person name="Henrissat B."/>
            <person name="Kohler A."/>
            <person name="Grigoriev I.V."/>
            <person name="Martin F.M."/>
            <person name="Hacquard S."/>
        </authorList>
    </citation>
    <scope>NUCLEOTIDE SEQUENCE</scope>
    <source>
        <strain evidence="7">MPI-CAGE-AT-0016</strain>
    </source>
</reference>
<feature type="region of interest" description="Disordered" evidence="5">
    <location>
        <begin position="35"/>
        <end position="78"/>
    </location>
</feature>
<evidence type="ECO:0000259" key="6">
    <source>
        <dbReference type="PROSITE" id="PS50178"/>
    </source>
</evidence>
<dbReference type="OrthoDB" id="10018316at2759"/>
<evidence type="ECO:0000313" key="7">
    <source>
        <dbReference type="EMBL" id="KAH7349992.1"/>
    </source>
</evidence>
<dbReference type="EMBL" id="JAGPXD010000006">
    <property type="protein sequence ID" value="KAH7349992.1"/>
    <property type="molecule type" value="Genomic_DNA"/>
</dbReference>
<comment type="caution">
    <text evidence="7">The sequence shown here is derived from an EMBL/GenBank/DDBJ whole genome shotgun (WGS) entry which is preliminary data.</text>
</comment>
<protein>
    <submittedName>
        <fullName evidence="7">Zinc finger protein</fullName>
    </submittedName>
</protein>
<dbReference type="InterPro" id="IPR000306">
    <property type="entry name" value="Znf_FYVE"/>
</dbReference>
<sequence length="310" mass="34065">MAADLIMPSMHDPRLQSQYFATAYPVVERPHLSHTRSQSYQFAPTEASQQQQQQHTSPLSSGHGSPTSPGSGRMNGTRQNRPLIVPAVLRPNHFFQPANQPRSPKNENGPESDDLSLRRVSSSFISLPGLGMFGSRLTRRSTGDSGKGFTDHELDPELFPAVKADPSRNHWKPDAHATLCDEPSCKRAFSYFLRRHHCRKCGNIFCDPHTAYIIRLDEDCNYNPRGLASRACGNCYSEFLTWKSRNNSRAGSDQDSISDGGRSIPQSANRSTPPSPINGGSPIAGNAALAHGPGPEVAASVPRDWNWSTF</sequence>
<feature type="region of interest" description="Disordered" evidence="5">
    <location>
        <begin position="94"/>
        <end position="115"/>
    </location>
</feature>
<dbReference type="SMART" id="SM00064">
    <property type="entry name" value="FYVE"/>
    <property type="match status" value="1"/>
</dbReference>
<feature type="compositionally biased region" description="Polar residues" evidence="5">
    <location>
        <begin position="247"/>
        <end position="257"/>
    </location>
</feature>
<feature type="region of interest" description="Disordered" evidence="5">
    <location>
        <begin position="247"/>
        <end position="310"/>
    </location>
</feature>
<keyword evidence="1" id="KW-0479">Metal-binding</keyword>
<dbReference type="Proteomes" id="UP000813385">
    <property type="component" value="Unassembled WGS sequence"/>
</dbReference>
<dbReference type="PANTHER" id="PTHR23164:SF30">
    <property type="entry name" value="EARLY ENDOSOME ANTIGEN 1"/>
    <property type="match status" value="1"/>
</dbReference>
<dbReference type="AlphaFoldDB" id="A0A8K0TCM5"/>
<keyword evidence="2 4" id="KW-0863">Zinc-finger</keyword>
<gene>
    <name evidence="7" type="ORF">B0T11DRAFT_136724</name>
</gene>
<dbReference type="Pfam" id="PF01363">
    <property type="entry name" value="FYVE"/>
    <property type="match status" value="1"/>
</dbReference>
<evidence type="ECO:0000256" key="1">
    <source>
        <dbReference type="ARBA" id="ARBA00022723"/>
    </source>
</evidence>
<dbReference type="PROSITE" id="PS50178">
    <property type="entry name" value="ZF_FYVE"/>
    <property type="match status" value="1"/>
</dbReference>